<dbReference type="EMBL" id="JYDP01000033">
    <property type="protein sequence ID" value="KRZ13246.1"/>
    <property type="molecule type" value="Genomic_DNA"/>
</dbReference>
<comment type="caution">
    <text evidence="1">The sequence shown here is derived from an EMBL/GenBank/DDBJ whole genome shotgun (WGS) entry which is preliminary data.</text>
</comment>
<dbReference type="Proteomes" id="UP000055024">
    <property type="component" value="Unassembled WGS sequence"/>
</dbReference>
<name>A0A0V1HR96_9BILA</name>
<dbReference type="AlphaFoldDB" id="A0A0V1HR96"/>
<protein>
    <submittedName>
        <fullName evidence="1">Uncharacterized protein</fullName>
    </submittedName>
</protein>
<sequence>MSHLKKKLVLEVYLTLHRGSSGIGSQLTATLTNDRRQNDESRVMQKCWQYDESQLSNRKAIIHSLRYFLNSTTLVE</sequence>
<proteinExistence type="predicted"/>
<organism evidence="1 2">
    <name type="scientific">Trichinella zimbabwensis</name>
    <dbReference type="NCBI Taxonomy" id="268475"/>
    <lineage>
        <taxon>Eukaryota</taxon>
        <taxon>Metazoa</taxon>
        <taxon>Ecdysozoa</taxon>
        <taxon>Nematoda</taxon>
        <taxon>Enoplea</taxon>
        <taxon>Dorylaimia</taxon>
        <taxon>Trichinellida</taxon>
        <taxon>Trichinellidae</taxon>
        <taxon>Trichinella</taxon>
    </lineage>
</organism>
<reference evidence="1 2" key="1">
    <citation type="submission" date="2015-01" db="EMBL/GenBank/DDBJ databases">
        <title>Evolution of Trichinella species and genotypes.</title>
        <authorList>
            <person name="Korhonen P.K."/>
            <person name="Edoardo P."/>
            <person name="Giuseppe L.R."/>
            <person name="Gasser R.B."/>
        </authorList>
    </citation>
    <scope>NUCLEOTIDE SEQUENCE [LARGE SCALE GENOMIC DNA]</scope>
    <source>
        <strain evidence="1">ISS1029</strain>
    </source>
</reference>
<keyword evidence="2" id="KW-1185">Reference proteome</keyword>
<accession>A0A0V1HR96</accession>
<gene>
    <name evidence="1" type="ORF">T11_15596</name>
</gene>
<evidence type="ECO:0000313" key="2">
    <source>
        <dbReference type="Proteomes" id="UP000055024"/>
    </source>
</evidence>
<evidence type="ECO:0000313" key="1">
    <source>
        <dbReference type="EMBL" id="KRZ13246.1"/>
    </source>
</evidence>